<dbReference type="STRING" id="933084.A0A067PSU5"/>
<dbReference type="OrthoDB" id="4743193at2759"/>
<organism evidence="2 3">
    <name type="scientific">Jaapia argillacea MUCL 33604</name>
    <dbReference type="NCBI Taxonomy" id="933084"/>
    <lineage>
        <taxon>Eukaryota</taxon>
        <taxon>Fungi</taxon>
        <taxon>Dikarya</taxon>
        <taxon>Basidiomycota</taxon>
        <taxon>Agaricomycotina</taxon>
        <taxon>Agaricomycetes</taxon>
        <taxon>Agaricomycetidae</taxon>
        <taxon>Jaapiales</taxon>
        <taxon>Jaapiaceae</taxon>
        <taxon>Jaapia</taxon>
    </lineage>
</organism>
<dbReference type="AlphaFoldDB" id="A0A067PSU5"/>
<accession>A0A067PSU5</accession>
<gene>
    <name evidence="2" type="ORF">JAAARDRAFT_88975</name>
</gene>
<name>A0A067PSU5_9AGAM</name>
<protein>
    <recommendedName>
        <fullName evidence="1">DUF6589 domain-containing protein</fullName>
    </recommendedName>
</protein>
<keyword evidence="3" id="KW-1185">Reference proteome</keyword>
<dbReference type="InParanoid" id="A0A067PSU5"/>
<proteinExistence type="predicted"/>
<dbReference type="HOGENOM" id="CLU_074408_0_0_1"/>
<feature type="non-terminal residue" evidence="2">
    <location>
        <position position="259"/>
    </location>
</feature>
<dbReference type="InterPro" id="IPR046496">
    <property type="entry name" value="DUF6589"/>
</dbReference>
<evidence type="ECO:0000313" key="2">
    <source>
        <dbReference type="EMBL" id="KDQ54372.1"/>
    </source>
</evidence>
<dbReference type="Pfam" id="PF20231">
    <property type="entry name" value="DUF6589"/>
    <property type="match status" value="1"/>
</dbReference>
<evidence type="ECO:0000259" key="1">
    <source>
        <dbReference type="Pfam" id="PF20231"/>
    </source>
</evidence>
<reference evidence="3" key="1">
    <citation type="journal article" date="2014" name="Proc. Natl. Acad. Sci. U.S.A.">
        <title>Extensive sampling of basidiomycete genomes demonstrates inadequacy of the white-rot/brown-rot paradigm for wood decay fungi.</title>
        <authorList>
            <person name="Riley R."/>
            <person name="Salamov A.A."/>
            <person name="Brown D.W."/>
            <person name="Nagy L.G."/>
            <person name="Floudas D."/>
            <person name="Held B.W."/>
            <person name="Levasseur A."/>
            <person name="Lombard V."/>
            <person name="Morin E."/>
            <person name="Otillar R."/>
            <person name="Lindquist E.A."/>
            <person name="Sun H."/>
            <person name="LaButti K.M."/>
            <person name="Schmutz J."/>
            <person name="Jabbour D."/>
            <person name="Luo H."/>
            <person name="Baker S.E."/>
            <person name="Pisabarro A.G."/>
            <person name="Walton J.D."/>
            <person name="Blanchette R.A."/>
            <person name="Henrissat B."/>
            <person name="Martin F."/>
            <person name="Cullen D."/>
            <person name="Hibbett D.S."/>
            <person name="Grigoriev I.V."/>
        </authorList>
    </citation>
    <scope>NUCLEOTIDE SEQUENCE [LARGE SCALE GENOMIC DNA]</scope>
    <source>
        <strain evidence="3">MUCL 33604</strain>
    </source>
</reference>
<feature type="non-terminal residue" evidence="2">
    <location>
        <position position="1"/>
    </location>
</feature>
<sequence>TSQKCNTFQVVYTIFLHSCNTPDKDIQSLSHLGLGSRVSLSTPQSNVEEDEIYTLGQTFLTSYAYNHFDVQLKSQLPTLQKCSETLAHMTSAVLLRLEHGVTTNNLRCLRLLWQCSTLNDSVCWSMPLPSFGTSVTSISEYPSGLSRCEWFNSWNFRYHLFYHGLKYFHQFRHTLGSPKEVDSTPVVKSHHFPAQAMDINQSEASGNIQVIANLLMHGGVGDPYQQHPGDVAAGDEWNIVNMTDHVILFHGDLGTSERV</sequence>
<feature type="domain" description="DUF6589" evidence="1">
    <location>
        <begin position="153"/>
        <end position="259"/>
    </location>
</feature>
<dbReference type="EMBL" id="KL197729">
    <property type="protein sequence ID" value="KDQ54372.1"/>
    <property type="molecule type" value="Genomic_DNA"/>
</dbReference>
<evidence type="ECO:0000313" key="3">
    <source>
        <dbReference type="Proteomes" id="UP000027265"/>
    </source>
</evidence>
<dbReference type="Proteomes" id="UP000027265">
    <property type="component" value="Unassembled WGS sequence"/>
</dbReference>